<organism evidence="7 8">
    <name type="scientific">Tripterygium wilfordii</name>
    <name type="common">Thunder God vine</name>
    <dbReference type="NCBI Taxonomy" id="458696"/>
    <lineage>
        <taxon>Eukaryota</taxon>
        <taxon>Viridiplantae</taxon>
        <taxon>Streptophyta</taxon>
        <taxon>Embryophyta</taxon>
        <taxon>Tracheophyta</taxon>
        <taxon>Spermatophyta</taxon>
        <taxon>Magnoliopsida</taxon>
        <taxon>eudicotyledons</taxon>
        <taxon>Gunneridae</taxon>
        <taxon>Pentapetalae</taxon>
        <taxon>rosids</taxon>
        <taxon>fabids</taxon>
        <taxon>Celastrales</taxon>
        <taxon>Celastraceae</taxon>
        <taxon>Tripterygium</taxon>
    </lineage>
</organism>
<keyword evidence="8" id="KW-1185">Reference proteome</keyword>
<gene>
    <name evidence="7" type="ORF">HS088_TW09G01021</name>
</gene>
<dbReference type="InterPro" id="IPR029510">
    <property type="entry name" value="Ald_DH_CS_GLU"/>
</dbReference>
<accession>A0A7J7D9N3</accession>
<evidence type="ECO:0000313" key="7">
    <source>
        <dbReference type="EMBL" id="KAF5742959.1"/>
    </source>
</evidence>
<comment type="caution">
    <text evidence="7">The sequence shown here is derived from an EMBL/GenBank/DDBJ whole genome shotgun (WGS) entry which is preliminary data.</text>
</comment>
<feature type="active site" evidence="4">
    <location>
        <position position="95"/>
    </location>
</feature>
<name>A0A7J7D9N3_TRIWF</name>
<dbReference type="InterPro" id="IPR016160">
    <property type="entry name" value="Ald_DH_CS_CYS"/>
</dbReference>
<protein>
    <recommendedName>
        <fullName evidence="6">Aldehyde dehydrogenase domain-containing protein</fullName>
    </recommendedName>
</protein>
<keyword evidence="2 5" id="KW-0560">Oxidoreductase</keyword>
<evidence type="ECO:0000313" key="8">
    <source>
        <dbReference type="Proteomes" id="UP000593562"/>
    </source>
</evidence>
<sequence length="220" mass="23225">MFSMKVGPALAAGCTIILKPAEQTPLSALFYAHLAKKAGIPDGVLNVVPGFGSTAGAAITSHMDIDFVCFTGSTEVGRAVMAAAATSNLKQVSLELGGKSPMLIFDDVDLDKATDLALFGVVYNKGEACVASSRVYVQEGIYDEFVAKLAEKAKALVVSDPFDPKSNQGPQVDKKQYEKILTYIEHGKREGATLLAGGKPVGGKGYYIEPTIFTDVTVIK</sequence>
<dbReference type="PANTHER" id="PTHR11699">
    <property type="entry name" value="ALDEHYDE DEHYDROGENASE-RELATED"/>
    <property type="match status" value="1"/>
</dbReference>
<feature type="domain" description="Aldehyde dehydrogenase" evidence="6">
    <location>
        <begin position="1"/>
        <end position="217"/>
    </location>
</feature>
<dbReference type="InParanoid" id="A0A7J7D9N3"/>
<dbReference type="SUPFAM" id="SSF53720">
    <property type="entry name" value="ALDH-like"/>
    <property type="match status" value="1"/>
</dbReference>
<dbReference type="Pfam" id="PF00171">
    <property type="entry name" value="Aldedh"/>
    <property type="match status" value="1"/>
</dbReference>
<dbReference type="FunFam" id="3.40.309.10:FF:000065">
    <property type="entry name" value="Aldehyde dehydrogenase3"/>
    <property type="match status" value="1"/>
</dbReference>
<reference evidence="7 8" key="1">
    <citation type="journal article" date="2020" name="Nat. Commun.">
        <title>Genome of Tripterygium wilfordii and identification of cytochrome P450 involved in triptolide biosynthesis.</title>
        <authorList>
            <person name="Tu L."/>
            <person name="Su P."/>
            <person name="Zhang Z."/>
            <person name="Gao L."/>
            <person name="Wang J."/>
            <person name="Hu T."/>
            <person name="Zhou J."/>
            <person name="Zhang Y."/>
            <person name="Zhao Y."/>
            <person name="Liu Y."/>
            <person name="Song Y."/>
            <person name="Tong Y."/>
            <person name="Lu Y."/>
            <person name="Yang J."/>
            <person name="Xu C."/>
            <person name="Jia M."/>
            <person name="Peters R.J."/>
            <person name="Huang L."/>
            <person name="Gao W."/>
        </authorList>
    </citation>
    <scope>NUCLEOTIDE SEQUENCE [LARGE SCALE GENOMIC DNA]</scope>
    <source>
        <strain evidence="8">cv. XIE 37</strain>
        <tissue evidence="7">Leaf</tissue>
    </source>
</reference>
<evidence type="ECO:0000256" key="4">
    <source>
        <dbReference type="PROSITE-ProRule" id="PRU10007"/>
    </source>
</evidence>
<evidence type="ECO:0000256" key="5">
    <source>
        <dbReference type="RuleBase" id="RU003345"/>
    </source>
</evidence>
<dbReference type="AlphaFoldDB" id="A0A7J7D9N3"/>
<dbReference type="PROSITE" id="PS00070">
    <property type="entry name" value="ALDEHYDE_DEHYDR_CYS"/>
    <property type="match status" value="1"/>
</dbReference>
<dbReference type="EMBL" id="JAAARO010000009">
    <property type="protein sequence ID" value="KAF5742959.1"/>
    <property type="molecule type" value="Genomic_DNA"/>
</dbReference>
<dbReference type="InterPro" id="IPR016163">
    <property type="entry name" value="Ald_DH_C"/>
</dbReference>
<evidence type="ECO:0000256" key="3">
    <source>
        <dbReference type="ARBA" id="ARBA00023027"/>
    </source>
</evidence>
<dbReference type="Gene3D" id="3.40.605.10">
    <property type="entry name" value="Aldehyde Dehydrogenase, Chain A, domain 1"/>
    <property type="match status" value="1"/>
</dbReference>
<keyword evidence="3" id="KW-0520">NAD</keyword>
<proteinExistence type="inferred from homology"/>
<dbReference type="InterPro" id="IPR016162">
    <property type="entry name" value="Ald_DH_N"/>
</dbReference>
<dbReference type="GO" id="GO:0016620">
    <property type="term" value="F:oxidoreductase activity, acting on the aldehyde or oxo group of donors, NAD or NADP as acceptor"/>
    <property type="evidence" value="ECO:0007669"/>
    <property type="project" value="InterPro"/>
</dbReference>
<dbReference type="InterPro" id="IPR016161">
    <property type="entry name" value="Ald_DH/histidinol_DH"/>
</dbReference>
<evidence type="ECO:0000256" key="2">
    <source>
        <dbReference type="ARBA" id="ARBA00023002"/>
    </source>
</evidence>
<evidence type="ECO:0000256" key="1">
    <source>
        <dbReference type="ARBA" id="ARBA00009986"/>
    </source>
</evidence>
<dbReference type="InterPro" id="IPR015590">
    <property type="entry name" value="Aldehyde_DH_dom"/>
</dbReference>
<dbReference type="Gene3D" id="3.40.309.10">
    <property type="entry name" value="Aldehyde Dehydrogenase, Chain A, domain 2"/>
    <property type="match status" value="1"/>
</dbReference>
<dbReference type="Proteomes" id="UP000593562">
    <property type="component" value="Unassembled WGS sequence"/>
</dbReference>
<dbReference type="PROSITE" id="PS00687">
    <property type="entry name" value="ALDEHYDE_DEHYDR_GLU"/>
    <property type="match status" value="1"/>
</dbReference>
<evidence type="ECO:0000259" key="6">
    <source>
        <dbReference type="Pfam" id="PF00171"/>
    </source>
</evidence>
<comment type="similarity">
    <text evidence="1 5">Belongs to the aldehyde dehydrogenase family.</text>
</comment>